<keyword evidence="13" id="KW-1185">Reference proteome</keyword>
<dbReference type="AlphaFoldDB" id="A0A927I0E6"/>
<evidence type="ECO:0000256" key="4">
    <source>
        <dbReference type="ARBA" id="ARBA00022630"/>
    </source>
</evidence>
<dbReference type="PRINTS" id="PR00368">
    <property type="entry name" value="FADPNR"/>
</dbReference>
<keyword evidence="9" id="KW-0411">Iron-sulfur</keyword>
<evidence type="ECO:0000256" key="6">
    <source>
        <dbReference type="ARBA" id="ARBA00022723"/>
    </source>
</evidence>
<dbReference type="InterPro" id="IPR036188">
    <property type="entry name" value="FAD/NAD-bd_sf"/>
</dbReference>
<dbReference type="Gene3D" id="3.20.20.70">
    <property type="entry name" value="Aldolase class I"/>
    <property type="match status" value="1"/>
</dbReference>
<dbReference type="GO" id="GO:0046872">
    <property type="term" value="F:metal ion binding"/>
    <property type="evidence" value="ECO:0007669"/>
    <property type="project" value="UniProtKB-KW"/>
</dbReference>
<comment type="similarity">
    <text evidence="3">In the N-terminal section; belongs to the NADH:flavin oxidoreductase/NADH oxidase family.</text>
</comment>
<comment type="cofactor">
    <cofactor evidence="2">
        <name>[4Fe-4S] cluster</name>
        <dbReference type="ChEBI" id="CHEBI:49883"/>
    </cofactor>
</comment>
<keyword evidence="5" id="KW-0288">FMN</keyword>
<dbReference type="GO" id="GO:0016491">
    <property type="term" value="F:oxidoreductase activity"/>
    <property type="evidence" value="ECO:0007669"/>
    <property type="project" value="UniProtKB-KW"/>
</dbReference>
<feature type="domain" description="FAD/NAD(P)-binding" evidence="11">
    <location>
        <begin position="408"/>
        <end position="638"/>
    </location>
</feature>
<evidence type="ECO:0000256" key="2">
    <source>
        <dbReference type="ARBA" id="ARBA00001966"/>
    </source>
</evidence>
<evidence type="ECO:0000313" key="13">
    <source>
        <dbReference type="Proteomes" id="UP000619295"/>
    </source>
</evidence>
<dbReference type="PANTHER" id="PTHR42917">
    <property type="entry name" value="2,4-DIENOYL-COA REDUCTASE"/>
    <property type="match status" value="1"/>
</dbReference>
<evidence type="ECO:0000259" key="10">
    <source>
        <dbReference type="Pfam" id="PF00724"/>
    </source>
</evidence>
<evidence type="ECO:0000256" key="9">
    <source>
        <dbReference type="ARBA" id="ARBA00023014"/>
    </source>
</evidence>
<dbReference type="InterPro" id="IPR051793">
    <property type="entry name" value="NADH:flavin_oxidoreductase"/>
</dbReference>
<name>A0A927I0E6_9HYPH</name>
<evidence type="ECO:0000256" key="3">
    <source>
        <dbReference type="ARBA" id="ARBA00011048"/>
    </source>
</evidence>
<dbReference type="InterPro" id="IPR013785">
    <property type="entry name" value="Aldolase_TIM"/>
</dbReference>
<protein>
    <submittedName>
        <fullName evidence="12">FAD-dependent oxidoreductase</fullName>
    </submittedName>
</protein>
<dbReference type="InterPro" id="IPR023753">
    <property type="entry name" value="FAD/NAD-binding_dom"/>
</dbReference>
<dbReference type="Gene3D" id="3.40.50.720">
    <property type="entry name" value="NAD(P)-binding Rossmann-like Domain"/>
    <property type="match status" value="1"/>
</dbReference>
<dbReference type="Proteomes" id="UP000619295">
    <property type="component" value="Unassembled WGS sequence"/>
</dbReference>
<dbReference type="GO" id="GO:0051536">
    <property type="term" value="F:iron-sulfur cluster binding"/>
    <property type="evidence" value="ECO:0007669"/>
    <property type="project" value="UniProtKB-KW"/>
</dbReference>
<dbReference type="InterPro" id="IPR001155">
    <property type="entry name" value="OxRdtase_FMN_N"/>
</dbReference>
<dbReference type="SUPFAM" id="SSF51905">
    <property type="entry name" value="FAD/NAD(P)-binding domain"/>
    <property type="match status" value="1"/>
</dbReference>
<gene>
    <name evidence="12" type="ORF">IED13_16080</name>
</gene>
<evidence type="ECO:0000256" key="1">
    <source>
        <dbReference type="ARBA" id="ARBA00001917"/>
    </source>
</evidence>
<keyword evidence="4" id="KW-0285">Flavoprotein</keyword>
<dbReference type="GO" id="GO:0010181">
    <property type="term" value="F:FMN binding"/>
    <property type="evidence" value="ECO:0007669"/>
    <property type="project" value="InterPro"/>
</dbReference>
<keyword evidence="6" id="KW-0479">Metal-binding</keyword>
<feature type="domain" description="NADH:flavin oxidoreductase/NADH oxidase N-terminal" evidence="10">
    <location>
        <begin position="31"/>
        <end position="362"/>
    </location>
</feature>
<dbReference type="Pfam" id="PF00724">
    <property type="entry name" value="Oxidored_FMN"/>
    <property type="match status" value="1"/>
</dbReference>
<dbReference type="RefSeq" id="WP_191124755.1">
    <property type="nucleotide sequence ID" value="NZ_JACXWY010000009.1"/>
</dbReference>
<dbReference type="CDD" id="cd04734">
    <property type="entry name" value="OYE_like_3_FMN"/>
    <property type="match status" value="1"/>
</dbReference>
<evidence type="ECO:0000313" key="12">
    <source>
        <dbReference type="EMBL" id="MBD3847229.1"/>
    </source>
</evidence>
<evidence type="ECO:0000256" key="5">
    <source>
        <dbReference type="ARBA" id="ARBA00022643"/>
    </source>
</evidence>
<keyword evidence="8" id="KW-0408">Iron</keyword>
<evidence type="ECO:0000259" key="11">
    <source>
        <dbReference type="Pfam" id="PF07992"/>
    </source>
</evidence>
<reference evidence="12" key="1">
    <citation type="submission" date="2020-09" db="EMBL/GenBank/DDBJ databases">
        <title>Bosea spartocytisi sp. nov. a root nodule endophyte of Spartocytisus supranubius in the high mountain ecosystem fo the Teide National Park (Canary Islands, Spain).</title>
        <authorList>
            <person name="Pulido-Suarez L."/>
            <person name="Peix A."/>
            <person name="Igual J.M."/>
            <person name="Socas-Perez N."/>
            <person name="Velazquez E."/>
            <person name="Flores-Felix J.D."/>
            <person name="Leon-Barrios M."/>
        </authorList>
    </citation>
    <scope>NUCLEOTIDE SEQUENCE</scope>
    <source>
        <strain evidence="12">SSUT16</strain>
    </source>
</reference>
<proteinExistence type="inferred from homology"/>
<evidence type="ECO:0000256" key="8">
    <source>
        <dbReference type="ARBA" id="ARBA00023004"/>
    </source>
</evidence>
<comment type="caution">
    <text evidence="12">The sequence shown here is derived from an EMBL/GenBank/DDBJ whole genome shotgun (WGS) entry which is preliminary data.</text>
</comment>
<keyword evidence="7" id="KW-0560">Oxidoreductase</keyword>
<dbReference type="Pfam" id="PF07992">
    <property type="entry name" value="Pyr_redox_2"/>
    <property type="match status" value="1"/>
</dbReference>
<evidence type="ECO:0000256" key="7">
    <source>
        <dbReference type="ARBA" id="ARBA00023002"/>
    </source>
</evidence>
<dbReference type="EMBL" id="JACXWY010000009">
    <property type="protein sequence ID" value="MBD3847229.1"/>
    <property type="molecule type" value="Genomic_DNA"/>
</dbReference>
<comment type="cofactor">
    <cofactor evidence="1">
        <name>FMN</name>
        <dbReference type="ChEBI" id="CHEBI:58210"/>
    </cofactor>
</comment>
<dbReference type="PANTHER" id="PTHR42917:SF2">
    <property type="entry name" value="2,4-DIENOYL-COA REDUCTASE [(2E)-ENOYL-COA-PRODUCING]"/>
    <property type="match status" value="1"/>
</dbReference>
<dbReference type="Gene3D" id="3.50.50.60">
    <property type="entry name" value="FAD/NAD(P)-binding domain"/>
    <property type="match status" value="1"/>
</dbReference>
<dbReference type="SUPFAM" id="SSF51395">
    <property type="entry name" value="FMN-linked oxidoreductases"/>
    <property type="match status" value="1"/>
</dbReference>
<organism evidence="12 13">
    <name type="scientific">Bosea spartocytisi</name>
    <dbReference type="NCBI Taxonomy" id="2773451"/>
    <lineage>
        <taxon>Bacteria</taxon>
        <taxon>Pseudomonadati</taxon>
        <taxon>Pseudomonadota</taxon>
        <taxon>Alphaproteobacteria</taxon>
        <taxon>Hyphomicrobiales</taxon>
        <taxon>Boseaceae</taxon>
        <taxon>Bosea</taxon>
    </lineage>
</organism>
<sequence length="696" mass="75957">MRIGFGFDEDNSVSAAQLTAAPAPGASLDPLLEAFAIKKLRFRNRIVSTSHASMLDDGGLPLERYQRYHEEKARGGLAMTMIGGSAMTSPDSSWGGGQLDLSSDRIIPHLAQLSARIHGHGAAVMCQVSHLGRRATSYGWNWLPVLAPSRVRETRNRNFPKEMDEADIARIIRDYADAALRCMEGGLDGVETVTGGHLIGQFLSPLTNKRRDRFGGSPENRARFGLMVHEAIRKRVGDDAVVGIRFVIDEGVADGSRFEDCLQLARIFEREGHIDYFNCIYGRMDTDLALAEDNMPGLFQRSAPYLDKVAQFRRETKLPLIHAGGIRDIATARHTIREGIVDLIGMTRAHIADPHIVNKLIRGDEERIRPCVGASYCLYKKVNCIHNPASGRETVLGHEVKPASRRLKAVVVGGGPAGLEAARVCAERGHSVILFEAAPRLGGQLLVATAAVERRDLIGIVDWRIGELARLGVDIRTNCYVEADAVRAEEPDLVIIATGGVPDTDWLEGAELCDTVWDVLTGTVPGKDDVLVYDGTGRQAAASCVLHLAQQGKTVSIATPDDALAIEMSYIDRSGFRKRFAELGIRSFTEIRLEKVERRGNALQASFRHELTGAQSRIEASQIVIEHGTLPAAEIYHALRALSANDGVTDTAFMVGDAEAEAPPAGSFLLHRIGDAVSSRDIYSSIYEAYRLCSKL</sequence>
<dbReference type="PRINTS" id="PR00411">
    <property type="entry name" value="PNDRDTASEI"/>
</dbReference>
<accession>A0A927I0E6</accession>